<accession>A0A8D8UZX9</accession>
<evidence type="ECO:0000256" key="1">
    <source>
        <dbReference type="SAM" id="MobiDB-lite"/>
    </source>
</evidence>
<protein>
    <submittedName>
        <fullName evidence="2">Protein regulator of cytokinesis 1</fullName>
    </submittedName>
</protein>
<dbReference type="PANTHER" id="PTHR19321:SF41">
    <property type="entry name" value="FASCETTO-RELATED"/>
    <property type="match status" value="1"/>
</dbReference>
<dbReference type="GO" id="GO:0005737">
    <property type="term" value="C:cytoplasm"/>
    <property type="evidence" value="ECO:0007669"/>
    <property type="project" value="TreeGrafter"/>
</dbReference>
<dbReference type="Gene3D" id="1.20.58.1520">
    <property type="match status" value="1"/>
</dbReference>
<dbReference type="AlphaFoldDB" id="A0A8D8UZX9"/>
<sequence>MKITLNRDILDLLGKRFELWDEMIDLEEKANDKERLFKNRGGQLLIEEKKRKHIQRDLPKLEKTLDKLFDRFEAANGGAVFLYDGEDVRAFLAAQWEERNSAKENTKNARKFVVSSSQPPSKAKTLGIAQNSTARHTPGRNATLKRKAVETTPSVDLPKRGRMLESATRYNAPRTPGSTAKRPLVANSSPASSVLSYSLFQNQLDVGTALNSTYDTKQSSTHSDDVKPARSTSKPSGANQPASKLKVPTRTKLMSPRVKTSKLTQAARKPTTGVAAVGTPSTLTRSRSQSHLTPRSNATLTRSRTQTQLTPHTPRNKLPFIF</sequence>
<organism evidence="2">
    <name type="scientific">Cacopsylla melanoneura</name>
    <dbReference type="NCBI Taxonomy" id="428564"/>
    <lineage>
        <taxon>Eukaryota</taxon>
        <taxon>Metazoa</taxon>
        <taxon>Ecdysozoa</taxon>
        <taxon>Arthropoda</taxon>
        <taxon>Hexapoda</taxon>
        <taxon>Insecta</taxon>
        <taxon>Pterygota</taxon>
        <taxon>Neoptera</taxon>
        <taxon>Paraneoptera</taxon>
        <taxon>Hemiptera</taxon>
        <taxon>Sternorrhyncha</taxon>
        <taxon>Psylloidea</taxon>
        <taxon>Psyllidae</taxon>
        <taxon>Psyllinae</taxon>
        <taxon>Cacopsylla</taxon>
    </lineage>
</organism>
<evidence type="ECO:0000313" key="2">
    <source>
        <dbReference type="EMBL" id="CAG6713797.1"/>
    </source>
</evidence>
<reference evidence="2" key="1">
    <citation type="submission" date="2021-05" db="EMBL/GenBank/DDBJ databases">
        <authorList>
            <person name="Alioto T."/>
            <person name="Alioto T."/>
            <person name="Gomez Garrido J."/>
        </authorList>
    </citation>
    <scope>NUCLEOTIDE SEQUENCE</scope>
</reference>
<feature type="region of interest" description="Disordered" evidence="1">
    <location>
        <begin position="214"/>
        <end position="322"/>
    </location>
</feature>
<dbReference type="InterPro" id="IPR007145">
    <property type="entry name" value="MAP65_Ase1_PRC1"/>
</dbReference>
<proteinExistence type="predicted"/>
<dbReference type="Pfam" id="PF03999">
    <property type="entry name" value="MAP65_ASE1"/>
    <property type="match status" value="1"/>
</dbReference>
<feature type="compositionally biased region" description="Low complexity" evidence="1">
    <location>
        <begin position="299"/>
        <end position="310"/>
    </location>
</feature>
<feature type="compositionally biased region" description="Polar residues" evidence="1">
    <location>
        <begin position="279"/>
        <end position="298"/>
    </location>
</feature>
<feature type="compositionally biased region" description="Polar residues" evidence="1">
    <location>
        <begin position="230"/>
        <end position="242"/>
    </location>
</feature>
<dbReference type="GO" id="GO:0008017">
    <property type="term" value="F:microtubule binding"/>
    <property type="evidence" value="ECO:0007669"/>
    <property type="project" value="InterPro"/>
</dbReference>
<name>A0A8D8UZX9_9HEMI</name>
<feature type="region of interest" description="Disordered" evidence="1">
    <location>
        <begin position="112"/>
        <end position="185"/>
    </location>
</feature>
<dbReference type="GO" id="GO:1990023">
    <property type="term" value="C:mitotic spindle midzone"/>
    <property type="evidence" value="ECO:0007669"/>
    <property type="project" value="TreeGrafter"/>
</dbReference>
<dbReference type="EMBL" id="HBUF01350981">
    <property type="protein sequence ID" value="CAG6713797.1"/>
    <property type="molecule type" value="Transcribed_RNA"/>
</dbReference>
<dbReference type="GO" id="GO:0051256">
    <property type="term" value="P:mitotic spindle midzone assembly"/>
    <property type="evidence" value="ECO:0007669"/>
    <property type="project" value="TreeGrafter"/>
</dbReference>
<dbReference type="PANTHER" id="PTHR19321">
    <property type="entry name" value="PROTEIN REGULATOR OF CYTOKINESIS 1 PRC1-RELATED"/>
    <property type="match status" value="1"/>
</dbReference>